<dbReference type="AlphaFoldDB" id="A0A2N0VE33"/>
<dbReference type="HAMAP" id="MF_00454">
    <property type="entry name" value="FluC"/>
    <property type="match status" value="1"/>
</dbReference>
<keyword evidence="8 11" id="KW-0407">Ion channel</keyword>
<evidence type="ECO:0000256" key="10">
    <source>
        <dbReference type="ARBA" id="ARBA00035585"/>
    </source>
</evidence>
<sequence length="132" mass="14314">MVWGRSMNRPDLKSIGWVALGGAIGAVFRHIANLGFEFLLPGTELFTATSFVNILGSFLMGYFITHIAAHQQSNEKRLFLLTGLIGSFTTYSGFGLEAMALFGESPLIFSAYIFSQLFLGIVGLIIGVKASK</sequence>
<gene>
    <name evidence="11" type="primary">fluC</name>
    <name evidence="11" type="synonym">crcB</name>
    <name evidence="12" type="ORF">CWD77_13635</name>
</gene>
<dbReference type="Pfam" id="PF02537">
    <property type="entry name" value="CRCB"/>
    <property type="match status" value="1"/>
</dbReference>
<keyword evidence="4 11" id="KW-0812">Transmembrane</keyword>
<dbReference type="GO" id="GO:0046872">
    <property type="term" value="F:metal ion binding"/>
    <property type="evidence" value="ECO:0007669"/>
    <property type="project" value="UniProtKB-KW"/>
</dbReference>
<evidence type="ECO:0000256" key="1">
    <source>
        <dbReference type="ARBA" id="ARBA00004651"/>
    </source>
</evidence>
<reference evidence="12 13" key="1">
    <citation type="submission" date="2017-11" db="EMBL/GenBank/DDBJ databases">
        <title>Rhodohalobacter 15182 sp. nov., isolated from a salt lake.</title>
        <authorList>
            <person name="Han S."/>
        </authorList>
    </citation>
    <scope>NUCLEOTIDE SEQUENCE [LARGE SCALE GENOMIC DNA]</scope>
    <source>
        <strain evidence="12 13">15182</strain>
    </source>
</reference>
<feature type="transmembrane region" description="Helical" evidence="11">
    <location>
        <begin position="78"/>
        <end position="102"/>
    </location>
</feature>
<dbReference type="InterPro" id="IPR003691">
    <property type="entry name" value="FluC"/>
</dbReference>
<keyword evidence="13" id="KW-1185">Reference proteome</keyword>
<dbReference type="EMBL" id="PISP01000006">
    <property type="protein sequence ID" value="PKD42455.1"/>
    <property type="molecule type" value="Genomic_DNA"/>
</dbReference>
<proteinExistence type="inferred from homology"/>
<comment type="catalytic activity">
    <reaction evidence="10">
        <text>fluoride(in) = fluoride(out)</text>
        <dbReference type="Rhea" id="RHEA:76159"/>
        <dbReference type="ChEBI" id="CHEBI:17051"/>
    </reaction>
    <physiologicalReaction direction="left-to-right" evidence="10">
        <dbReference type="Rhea" id="RHEA:76160"/>
    </physiologicalReaction>
</comment>
<evidence type="ECO:0000256" key="5">
    <source>
        <dbReference type="ARBA" id="ARBA00022989"/>
    </source>
</evidence>
<keyword evidence="3" id="KW-0997">Cell inner membrane</keyword>
<evidence type="ECO:0000313" key="12">
    <source>
        <dbReference type="EMBL" id="PKD42455.1"/>
    </source>
</evidence>
<organism evidence="12 13">
    <name type="scientific">Rhodohalobacter barkolensis</name>
    <dbReference type="NCBI Taxonomy" id="2053187"/>
    <lineage>
        <taxon>Bacteria</taxon>
        <taxon>Pseudomonadati</taxon>
        <taxon>Balneolota</taxon>
        <taxon>Balneolia</taxon>
        <taxon>Balneolales</taxon>
        <taxon>Balneolaceae</taxon>
        <taxon>Rhodohalobacter</taxon>
    </lineage>
</organism>
<dbReference type="GO" id="GO:0140114">
    <property type="term" value="P:cellular detoxification of fluoride"/>
    <property type="evidence" value="ECO:0007669"/>
    <property type="project" value="UniProtKB-UniRule"/>
</dbReference>
<evidence type="ECO:0000256" key="3">
    <source>
        <dbReference type="ARBA" id="ARBA00022519"/>
    </source>
</evidence>
<evidence type="ECO:0000256" key="8">
    <source>
        <dbReference type="ARBA" id="ARBA00023303"/>
    </source>
</evidence>
<evidence type="ECO:0000256" key="6">
    <source>
        <dbReference type="ARBA" id="ARBA00023065"/>
    </source>
</evidence>
<protein>
    <recommendedName>
        <fullName evidence="11">Fluoride-specific ion channel FluC</fullName>
    </recommendedName>
</protein>
<keyword evidence="11" id="KW-0479">Metal-binding</keyword>
<name>A0A2N0VE33_9BACT</name>
<comment type="function">
    <text evidence="11">Fluoride-specific ion channel. Important for reducing fluoride concentration in the cell, thus reducing its toxicity.</text>
</comment>
<feature type="transmembrane region" description="Helical" evidence="11">
    <location>
        <begin position="51"/>
        <end position="69"/>
    </location>
</feature>
<keyword evidence="11" id="KW-0813">Transport</keyword>
<dbReference type="GO" id="GO:0005886">
    <property type="term" value="C:plasma membrane"/>
    <property type="evidence" value="ECO:0007669"/>
    <property type="project" value="UniProtKB-SubCell"/>
</dbReference>
<keyword evidence="5 11" id="KW-1133">Transmembrane helix</keyword>
<evidence type="ECO:0000256" key="11">
    <source>
        <dbReference type="HAMAP-Rule" id="MF_00454"/>
    </source>
</evidence>
<evidence type="ECO:0000256" key="9">
    <source>
        <dbReference type="ARBA" id="ARBA00035120"/>
    </source>
</evidence>
<feature type="transmembrane region" description="Helical" evidence="11">
    <location>
        <begin position="12"/>
        <end position="31"/>
    </location>
</feature>
<keyword evidence="6 11" id="KW-0406">Ion transport</keyword>
<dbReference type="Proteomes" id="UP000233398">
    <property type="component" value="Unassembled WGS sequence"/>
</dbReference>
<keyword evidence="11" id="KW-0915">Sodium</keyword>
<evidence type="ECO:0000313" key="13">
    <source>
        <dbReference type="Proteomes" id="UP000233398"/>
    </source>
</evidence>
<keyword evidence="2 11" id="KW-1003">Cell membrane</keyword>
<comment type="similarity">
    <text evidence="9 11">Belongs to the fluoride channel Fluc/FEX (TC 1.A.43) family.</text>
</comment>
<comment type="subcellular location">
    <subcellularLocation>
        <location evidence="1 11">Cell membrane</location>
        <topology evidence="1 11">Multi-pass membrane protein</topology>
    </subcellularLocation>
</comment>
<evidence type="ECO:0000256" key="2">
    <source>
        <dbReference type="ARBA" id="ARBA00022475"/>
    </source>
</evidence>
<evidence type="ECO:0000256" key="7">
    <source>
        <dbReference type="ARBA" id="ARBA00023136"/>
    </source>
</evidence>
<feature type="binding site" evidence="11">
    <location>
        <position position="86"/>
    </location>
    <ligand>
        <name>Na(+)</name>
        <dbReference type="ChEBI" id="CHEBI:29101"/>
        <note>structural</note>
    </ligand>
</feature>
<comment type="caution">
    <text evidence="12">The sequence shown here is derived from an EMBL/GenBank/DDBJ whole genome shotgun (WGS) entry which is preliminary data.</text>
</comment>
<feature type="binding site" evidence="11">
    <location>
        <position position="89"/>
    </location>
    <ligand>
        <name>Na(+)</name>
        <dbReference type="ChEBI" id="CHEBI:29101"/>
        <note>structural</note>
    </ligand>
</feature>
<accession>A0A2N0VE33</accession>
<evidence type="ECO:0000256" key="4">
    <source>
        <dbReference type="ARBA" id="ARBA00022692"/>
    </source>
</evidence>
<dbReference type="OrthoDB" id="9815830at2"/>
<comment type="activity regulation">
    <text evidence="11">Na(+) is not transported, but it plays an essential structural role and its presence is essential for fluoride channel function.</text>
</comment>
<keyword evidence="7 11" id="KW-0472">Membrane</keyword>
<dbReference type="GO" id="GO:0062054">
    <property type="term" value="F:fluoride channel activity"/>
    <property type="evidence" value="ECO:0007669"/>
    <property type="project" value="UniProtKB-UniRule"/>
</dbReference>
<feature type="transmembrane region" description="Helical" evidence="11">
    <location>
        <begin position="108"/>
        <end position="128"/>
    </location>
</feature>